<evidence type="ECO:0000259" key="5">
    <source>
        <dbReference type="PROSITE" id="PS50043"/>
    </source>
</evidence>
<feature type="transmembrane region" description="Helical" evidence="4">
    <location>
        <begin position="90"/>
        <end position="111"/>
    </location>
</feature>
<reference evidence="6 7" key="1">
    <citation type="submission" date="2013-08" db="EMBL/GenBank/DDBJ databases">
        <title>The genome sequence of Knoellia sinensis.</title>
        <authorList>
            <person name="Zhu W."/>
            <person name="Wang G."/>
        </authorList>
    </citation>
    <scope>NUCLEOTIDE SEQUENCE [LARGE SCALE GENOMIC DNA]</scope>
    <source>
        <strain evidence="6 7">KCTC 19936</strain>
    </source>
</reference>
<dbReference type="RefSeq" id="WP_052109948.1">
    <property type="nucleotide sequence ID" value="NZ_AVPJ01000011.1"/>
</dbReference>
<keyword evidence="2" id="KW-0238">DNA-binding</keyword>
<comment type="caution">
    <text evidence="6">The sequence shown here is derived from an EMBL/GenBank/DDBJ whole genome shotgun (WGS) entry which is preliminary data.</text>
</comment>
<evidence type="ECO:0000256" key="2">
    <source>
        <dbReference type="ARBA" id="ARBA00023125"/>
    </source>
</evidence>
<keyword evidence="4" id="KW-0472">Membrane</keyword>
<dbReference type="CDD" id="cd06170">
    <property type="entry name" value="LuxR_C_like"/>
    <property type="match status" value="1"/>
</dbReference>
<sequence>MLQILIAPACFLVAGLIGHLLGTPARVAGGLAALGSAHLLAFLGAGQALASDGAMAGWVHVASQLLFVGGFVALVWLAAAYPDEKPSPKVVTAAALLAVTGPVLAAMSGPTPSIIDADRELGPVVQLLPEGVANLGGLALVLLPVLALVLFVVRYRRAGADDRAAMRWPIAGLGVVAGLVLLGVVAGSRYDNAVTWMWLLAAPVLPLTLALGPVLRRLDSMTGELAHLRDAARRPPRPEATPEALARLTPRELTVLRAMAEGLSNPEIAKSMHLSLSSVEKHATSIFRKFGLTDATQGHRRVSAVVTYRDAVESARDERQDEVRP</sequence>
<keyword evidence="7" id="KW-1185">Reference proteome</keyword>
<keyword evidence="3" id="KW-0804">Transcription</keyword>
<dbReference type="Proteomes" id="UP000030002">
    <property type="component" value="Unassembled WGS sequence"/>
</dbReference>
<evidence type="ECO:0000313" key="7">
    <source>
        <dbReference type="Proteomes" id="UP000030002"/>
    </source>
</evidence>
<dbReference type="EMBL" id="AVPJ01000011">
    <property type="protein sequence ID" value="KGN31443.1"/>
    <property type="molecule type" value="Genomic_DNA"/>
</dbReference>
<gene>
    <name evidence="6" type="ORF">N802_03510</name>
</gene>
<dbReference type="InterPro" id="IPR036388">
    <property type="entry name" value="WH-like_DNA-bd_sf"/>
</dbReference>
<keyword evidence="4" id="KW-1133">Transmembrane helix</keyword>
<dbReference type="PANTHER" id="PTHR44688">
    <property type="entry name" value="DNA-BINDING TRANSCRIPTIONAL ACTIVATOR DEVR_DOSR"/>
    <property type="match status" value="1"/>
</dbReference>
<name>A0A0A0J2T2_9MICO</name>
<dbReference type="AlphaFoldDB" id="A0A0A0J2T2"/>
<feature type="transmembrane region" description="Helical" evidence="4">
    <location>
        <begin position="56"/>
        <end position="78"/>
    </location>
</feature>
<dbReference type="SMART" id="SM00421">
    <property type="entry name" value="HTH_LUXR"/>
    <property type="match status" value="1"/>
</dbReference>
<dbReference type="InterPro" id="IPR016032">
    <property type="entry name" value="Sig_transdc_resp-reg_C-effctor"/>
</dbReference>
<evidence type="ECO:0000313" key="6">
    <source>
        <dbReference type="EMBL" id="KGN31443.1"/>
    </source>
</evidence>
<dbReference type="GO" id="GO:0006355">
    <property type="term" value="P:regulation of DNA-templated transcription"/>
    <property type="evidence" value="ECO:0007669"/>
    <property type="project" value="InterPro"/>
</dbReference>
<feature type="transmembrane region" description="Helical" evidence="4">
    <location>
        <begin position="193"/>
        <end position="215"/>
    </location>
</feature>
<evidence type="ECO:0000256" key="4">
    <source>
        <dbReference type="SAM" id="Phobius"/>
    </source>
</evidence>
<keyword evidence="4" id="KW-0812">Transmembrane</keyword>
<dbReference type="Pfam" id="PF00196">
    <property type="entry name" value="GerE"/>
    <property type="match status" value="1"/>
</dbReference>
<feature type="transmembrane region" description="Helical" evidence="4">
    <location>
        <begin position="165"/>
        <end position="187"/>
    </location>
</feature>
<keyword evidence="1" id="KW-0805">Transcription regulation</keyword>
<evidence type="ECO:0000256" key="1">
    <source>
        <dbReference type="ARBA" id="ARBA00023015"/>
    </source>
</evidence>
<accession>A0A0A0J2T2</accession>
<feature type="transmembrane region" description="Helical" evidence="4">
    <location>
        <begin position="131"/>
        <end position="153"/>
    </location>
</feature>
<organism evidence="6 7">
    <name type="scientific">Knoellia sinensis KCTC 19936</name>
    <dbReference type="NCBI Taxonomy" id="1385520"/>
    <lineage>
        <taxon>Bacteria</taxon>
        <taxon>Bacillati</taxon>
        <taxon>Actinomycetota</taxon>
        <taxon>Actinomycetes</taxon>
        <taxon>Micrococcales</taxon>
        <taxon>Intrasporangiaceae</taxon>
        <taxon>Knoellia</taxon>
    </lineage>
</organism>
<evidence type="ECO:0000256" key="3">
    <source>
        <dbReference type="ARBA" id="ARBA00023163"/>
    </source>
</evidence>
<dbReference type="Gene3D" id="1.10.10.10">
    <property type="entry name" value="Winged helix-like DNA-binding domain superfamily/Winged helix DNA-binding domain"/>
    <property type="match status" value="1"/>
</dbReference>
<dbReference type="SUPFAM" id="SSF46894">
    <property type="entry name" value="C-terminal effector domain of the bipartite response regulators"/>
    <property type="match status" value="1"/>
</dbReference>
<dbReference type="GO" id="GO:0003677">
    <property type="term" value="F:DNA binding"/>
    <property type="evidence" value="ECO:0007669"/>
    <property type="project" value="UniProtKB-KW"/>
</dbReference>
<proteinExistence type="predicted"/>
<dbReference type="PROSITE" id="PS00622">
    <property type="entry name" value="HTH_LUXR_1"/>
    <property type="match status" value="1"/>
</dbReference>
<dbReference type="eggNOG" id="COG2197">
    <property type="taxonomic scope" value="Bacteria"/>
</dbReference>
<protein>
    <recommendedName>
        <fullName evidence="5">HTH luxR-type domain-containing protein</fullName>
    </recommendedName>
</protein>
<dbReference type="PRINTS" id="PR00038">
    <property type="entry name" value="HTHLUXR"/>
</dbReference>
<dbReference type="InterPro" id="IPR000792">
    <property type="entry name" value="Tscrpt_reg_LuxR_C"/>
</dbReference>
<dbReference type="PROSITE" id="PS50043">
    <property type="entry name" value="HTH_LUXR_2"/>
    <property type="match status" value="1"/>
</dbReference>
<dbReference type="STRING" id="1385520.N802_03510"/>
<dbReference type="PANTHER" id="PTHR44688:SF16">
    <property type="entry name" value="DNA-BINDING TRANSCRIPTIONAL ACTIVATOR DEVR_DOSR"/>
    <property type="match status" value="1"/>
</dbReference>
<feature type="domain" description="HTH luxR-type" evidence="5">
    <location>
        <begin position="241"/>
        <end position="303"/>
    </location>
</feature>